<accession>A0A2N0H354</accession>
<keyword evidence="1" id="KW-0560">Oxidoreductase</keyword>
<dbReference type="InterPro" id="IPR050407">
    <property type="entry name" value="Geranylgeranyl_reductase"/>
</dbReference>
<evidence type="ECO:0000259" key="3">
    <source>
        <dbReference type="Pfam" id="PF01494"/>
    </source>
</evidence>
<dbReference type="GO" id="GO:0016628">
    <property type="term" value="F:oxidoreductase activity, acting on the CH-CH group of donors, NAD or NADP as acceptor"/>
    <property type="evidence" value="ECO:0007669"/>
    <property type="project" value="InterPro"/>
</dbReference>
<dbReference type="InterPro" id="IPR002938">
    <property type="entry name" value="FAD-bd"/>
</dbReference>
<sequence>MVGATGTLWDAIVVGAGQAGAAAAYDLAARGRGVLVVERQPFPRVKPCAGGVTVKALQRLRFSIHPVVRCVVRDLALSADGGPPRKVSGRDPVMVTTVRAELDTFCLDQARARGAAFLDCVGDRLVAVEQYVDRAVLRYASGQTIAARFVVAADGANSTIRRLLGLATTARAFALEGHVPVPDANRRATAFDFGAVAGGYGWVFPKGDHVNIGLYTQSPATALSRDALRAYARAAIGSDALEAVVGHPMGVDGHGSIRRIGRILLAGDAAGTCERLLGEGIHNAIASGQAAASAILSAHDDPCAAGRVLQAEMAMIDGDLLACSRAAERFYAGRRRRGAALAVRPVTSAFRSGFAAGMTVRAIAGAAALYPFFPIRPVPTVVAHEAASARP</sequence>
<dbReference type="GO" id="GO:0071949">
    <property type="term" value="F:FAD binding"/>
    <property type="evidence" value="ECO:0007669"/>
    <property type="project" value="InterPro"/>
</dbReference>
<evidence type="ECO:0000259" key="2">
    <source>
        <dbReference type="Pfam" id="PF01266"/>
    </source>
</evidence>
<dbReference type="PRINTS" id="PR00420">
    <property type="entry name" value="RNGMNOXGNASE"/>
</dbReference>
<dbReference type="InterPro" id="IPR011777">
    <property type="entry name" value="Geranylgeranyl_Rdtase_fam"/>
</dbReference>
<feature type="domain" description="FAD dependent oxidoreductase" evidence="2">
    <location>
        <begin position="10"/>
        <end position="43"/>
    </location>
</feature>
<organism evidence="4 5">
    <name type="scientific">Novosphingobium kunmingense</name>
    <dbReference type="NCBI Taxonomy" id="1211806"/>
    <lineage>
        <taxon>Bacteria</taxon>
        <taxon>Pseudomonadati</taxon>
        <taxon>Pseudomonadota</taxon>
        <taxon>Alphaproteobacteria</taxon>
        <taxon>Sphingomonadales</taxon>
        <taxon>Sphingomonadaceae</taxon>
        <taxon>Novosphingobium</taxon>
    </lineage>
</organism>
<comment type="caution">
    <text evidence="4">The sequence shown here is derived from an EMBL/GenBank/DDBJ whole genome shotgun (WGS) entry which is preliminary data.</text>
</comment>
<dbReference type="Gene3D" id="3.50.50.60">
    <property type="entry name" value="FAD/NAD(P)-binding domain"/>
    <property type="match status" value="1"/>
</dbReference>
<dbReference type="Pfam" id="PF01266">
    <property type="entry name" value="DAO"/>
    <property type="match status" value="1"/>
</dbReference>
<dbReference type="NCBIfam" id="TIGR02032">
    <property type="entry name" value="GG-red-SF"/>
    <property type="match status" value="1"/>
</dbReference>
<dbReference type="InterPro" id="IPR006076">
    <property type="entry name" value="FAD-dep_OxRdtase"/>
</dbReference>
<dbReference type="PANTHER" id="PTHR42685:SF22">
    <property type="entry name" value="CONDITIONED MEDIUM FACTOR RECEPTOR 1"/>
    <property type="match status" value="1"/>
</dbReference>
<evidence type="ECO:0000313" key="4">
    <source>
        <dbReference type="EMBL" id="PKB13349.1"/>
    </source>
</evidence>
<dbReference type="Pfam" id="PF01494">
    <property type="entry name" value="FAD_binding_3"/>
    <property type="match status" value="1"/>
</dbReference>
<dbReference type="SUPFAM" id="SSF51905">
    <property type="entry name" value="FAD/NAD(P)-binding domain"/>
    <property type="match status" value="1"/>
</dbReference>
<protein>
    <submittedName>
        <fullName evidence="4">Geranylgeranyl reductase family protein</fullName>
    </submittedName>
</protein>
<dbReference type="EMBL" id="PHUF01000008">
    <property type="protein sequence ID" value="PKB13349.1"/>
    <property type="molecule type" value="Genomic_DNA"/>
</dbReference>
<name>A0A2N0H354_9SPHN</name>
<feature type="domain" description="FAD-binding" evidence="3">
    <location>
        <begin position="102"/>
        <end position="286"/>
    </location>
</feature>
<evidence type="ECO:0000313" key="5">
    <source>
        <dbReference type="Proteomes" id="UP000232587"/>
    </source>
</evidence>
<dbReference type="InterPro" id="IPR036188">
    <property type="entry name" value="FAD/NAD-bd_sf"/>
</dbReference>
<gene>
    <name evidence="4" type="ORF">B0I00_3387</name>
</gene>
<dbReference type="AlphaFoldDB" id="A0A2N0H354"/>
<dbReference type="OrthoDB" id="417034at2"/>
<dbReference type="Proteomes" id="UP000232587">
    <property type="component" value="Unassembled WGS sequence"/>
</dbReference>
<proteinExistence type="predicted"/>
<evidence type="ECO:0000256" key="1">
    <source>
        <dbReference type="ARBA" id="ARBA00023002"/>
    </source>
</evidence>
<reference evidence="4 5" key="1">
    <citation type="submission" date="2017-11" db="EMBL/GenBank/DDBJ databases">
        <title>Genomic Encyclopedia of Type Strains, Phase III (KMG-III): the genomes of soil and plant-associated and newly described type strains.</title>
        <authorList>
            <person name="Whitman W."/>
        </authorList>
    </citation>
    <scope>NUCLEOTIDE SEQUENCE [LARGE SCALE GENOMIC DNA]</scope>
    <source>
        <strain evidence="4 5">CGMCC 1.12274</strain>
    </source>
</reference>
<keyword evidence="5" id="KW-1185">Reference proteome</keyword>
<dbReference type="PANTHER" id="PTHR42685">
    <property type="entry name" value="GERANYLGERANYL DIPHOSPHATE REDUCTASE"/>
    <property type="match status" value="1"/>
</dbReference>
<dbReference type="RefSeq" id="WP_100868559.1">
    <property type="nucleotide sequence ID" value="NZ_PHUF01000008.1"/>
</dbReference>